<keyword evidence="1" id="KW-1133">Transmembrane helix</keyword>
<reference evidence="2 3" key="1">
    <citation type="journal article" date="2016" name="Nat. Commun.">
        <title>Thousands of microbial genomes shed light on interconnected biogeochemical processes in an aquifer system.</title>
        <authorList>
            <person name="Anantharaman K."/>
            <person name="Brown C.T."/>
            <person name="Hug L.A."/>
            <person name="Sharon I."/>
            <person name="Castelle C.J."/>
            <person name="Probst A.J."/>
            <person name="Thomas B.C."/>
            <person name="Singh A."/>
            <person name="Wilkins M.J."/>
            <person name="Karaoz U."/>
            <person name="Brodie E.L."/>
            <person name="Williams K.H."/>
            <person name="Hubbard S.S."/>
            <person name="Banfield J.F."/>
        </authorList>
    </citation>
    <scope>NUCLEOTIDE SEQUENCE [LARGE SCALE GENOMIC DNA]</scope>
</reference>
<feature type="transmembrane region" description="Helical" evidence="1">
    <location>
        <begin position="67"/>
        <end position="89"/>
    </location>
</feature>
<dbReference type="EMBL" id="MHLL01000023">
    <property type="protein sequence ID" value="OGZ09197.1"/>
    <property type="molecule type" value="Genomic_DNA"/>
</dbReference>
<accession>A0A1G2D6K7</accession>
<keyword evidence="1" id="KW-0812">Transmembrane</keyword>
<organism evidence="2 3">
    <name type="scientific">Candidatus Lloydbacteria bacterium RIFCSPHIGHO2_02_FULL_50_13</name>
    <dbReference type="NCBI Taxonomy" id="1798661"/>
    <lineage>
        <taxon>Bacteria</taxon>
        <taxon>Candidatus Lloydiibacteriota</taxon>
    </lineage>
</organism>
<gene>
    <name evidence="2" type="ORF">A3D65_03475</name>
</gene>
<dbReference type="STRING" id="1798661.A3D65_03475"/>
<comment type="caution">
    <text evidence="2">The sequence shown here is derived from an EMBL/GenBank/DDBJ whole genome shotgun (WGS) entry which is preliminary data.</text>
</comment>
<keyword evidence="1" id="KW-0472">Membrane</keyword>
<evidence type="ECO:0000313" key="3">
    <source>
        <dbReference type="Proteomes" id="UP000177996"/>
    </source>
</evidence>
<name>A0A1G2D6K7_9BACT</name>
<evidence type="ECO:0000313" key="2">
    <source>
        <dbReference type="EMBL" id="OGZ09197.1"/>
    </source>
</evidence>
<dbReference type="AlphaFoldDB" id="A0A1G2D6K7"/>
<dbReference type="Proteomes" id="UP000177996">
    <property type="component" value="Unassembled WGS sequence"/>
</dbReference>
<evidence type="ECO:0000256" key="1">
    <source>
        <dbReference type="SAM" id="Phobius"/>
    </source>
</evidence>
<proteinExistence type="predicted"/>
<sequence>MKLLAVFLVISFVGVAVFGFLGMVHADTNDHRGCIAAEMQRTNCPEGGNALDSVTFHLGALKDFSNAIFEVNIFATLLTLALLVAMVGLRMTRGNLASPQLRLAYSRHGQRKSFRPFLERKLTRWLALHEDSPALF</sequence>
<protein>
    <submittedName>
        <fullName evidence="2">Uncharacterized protein</fullName>
    </submittedName>
</protein>